<organism evidence="1 2">
    <name type="scientific">Chaenocephalus aceratus</name>
    <name type="common">Blackfin icefish</name>
    <name type="synonym">Chaenichthys aceratus</name>
    <dbReference type="NCBI Taxonomy" id="36190"/>
    <lineage>
        <taxon>Eukaryota</taxon>
        <taxon>Metazoa</taxon>
        <taxon>Chordata</taxon>
        <taxon>Craniata</taxon>
        <taxon>Vertebrata</taxon>
        <taxon>Euteleostomi</taxon>
        <taxon>Actinopterygii</taxon>
        <taxon>Neopterygii</taxon>
        <taxon>Teleostei</taxon>
        <taxon>Neoteleostei</taxon>
        <taxon>Acanthomorphata</taxon>
        <taxon>Eupercaria</taxon>
        <taxon>Perciformes</taxon>
        <taxon>Notothenioidei</taxon>
        <taxon>Channichthyidae</taxon>
        <taxon>Chaenocephalus</taxon>
    </lineage>
</organism>
<evidence type="ECO:0000313" key="1">
    <source>
        <dbReference type="EMBL" id="KAI4803330.1"/>
    </source>
</evidence>
<protein>
    <submittedName>
        <fullName evidence="1">Uncharacterized protein</fullName>
    </submittedName>
</protein>
<sequence length="103" mass="11076">PHDAAEGQGPDKASLTQGLHGPTRAPQAVKKPFSRSLSQVNSCRPCSPPRGTQPGSVTLEREDACVWWTPLGLNFLSDPLPDVFLRAAEGGLPASRSRCEDWL</sequence>
<feature type="non-terminal residue" evidence="1">
    <location>
        <position position="1"/>
    </location>
</feature>
<dbReference type="EMBL" id="CM043807">
    <property type="protein sequence ID" value="KAI4803330.1"/>
    <property type="molecule type" value="Genomic_DNA"/>
</dbReference>
<gene>
    <name evidence="1" type="ORF">KUCAC02_006881</name>
</gene>
<keyword evidence="2" id="KW-1185">Reference proteome</keyword>
<feature type="non-terminal residue" evidence="1">
    <location>
        <position position="103"/>
    </location>
</feature>
<reference evidence="1" key="1">
    <citation type="submission" date="2022-05" db="EMBL/GenBank/DDBJ databases">
        <title>Chromosome-level genome of Chaenocephalus aceratus.</title>
        <authorList>
            <person name="Park H."/>
        </authorList>
    </citation>
    <scope>NUCLEOTIDE SEQUENCE</scope>
    <source>
        <strain evidence="1">KU_202001</strain>
    </source>
</reference>
<name>A0ACB9VSZ8_CHAAC</name>
<accession>A0ACB9VSZ8</accession>
<comment type="caution">
    <text evidence="1">The sequence shown here is derived from an EMBL/GenBank/DDBJ whole genome shotgun (WGS) entry which is preliminary data.</text>
</comment>
<evidence type="ECO:0000313" key="2">
    <source>
        <dbReference type="Proteomes" id="UP001057452"/>
    </source>
</evidence>
<proteinExistence type="predicted"/>
<dbReference type="Proteomes" id="UP001057452">
    <property type="component" value="Chromosome 23"/>
</dbReference>